<evidence type="ECO:0000313" key="3">
    <source>
        <dbReference type="Proteomes" id="UP001189429"/>
    </source>
</evidence>
<keyword evidence="3" id="KW-1185">Reference proteome</keyword>
<proteinExistence type="predicted"/>
<evidence type="ECO:0000313" key="2">
    <source>
        <dbReference type="EMBL" id="CAK0858751.1"/>
    </source>
</evidence>
<accession>A0ABN9UGK3</accession>
<comment type="caution">
    <text evidence="2">The sequence shown here is derived from an EMBL/GenBank/DDBJ whole genome shotgun (WGS) entry which is preliminary data.</text>
</comment>
<protein>
    <submittedName>
        <fullName evidence="2">Uncharacterized protein</fullName>
    </submittedName>
</protein>
<dbReference type="Proteomes" id="UP001189429">
    <property type="component" value="Unassembled WGS sequence"/>
</dbReference>
<feature type="compositionally biased region" description="Basic and acidic residues" evidence="1">
    <location>
        <begin position="20"/>
        <end position="33"/>
    </location>
</feature>
<dbReference type="EMBL" id="CAUYUJ010015837">
    <property type="protein sequence ID" value="CAK0858751.1"/>
    <property type="molecule type" value="Genomic_DNA"/>
</dbReference>
<gene>
    <name evidence="2" type="ORF">PCOR1329_LOCUS48352</name>
</gene>
<name>A0ABN9UGK3_9DINO</name>
<sequence>MRQESSILFWKIHLDNTVNVERERERERERGGEEEQEEQEEEEEPPGSGDKQKNCGPGTLTTARTTGAPPRGPPNLGQRRKTAKTCAVLATEEKPKGTDTATAWRLGQGT</sequence>
<evidence type="ECO:0000256" key="1">
    <source>
        <dbReference type="SAM" id="MobiDB-lite"/>
    </source>
</evidence>
<feature type="region of interest" description="Disordered" evidence="1">
    <location>
        <begin position="17"/>
        <end position="110"/>
    </location>
</feature>
<feature type="compositionally biased region" description="Acidic residues" evidence="1">
    <location>
        <begin position="34"/>
        <end position="45"/>
    </location>
</feature>
<organism evidence="2 3">
    <name type="scientific">Prorocentrum cordatum</name>
    <dbReference type="NCBI Taxonomy" id="2364126"/>
    <lineage>
        <taxon>Eukaryota</taxon>
        <taxon>Sar</taxon>
        <taxon>Alveolata</taxon>
        <taxon>Dinophyceae</taxon>
        <taxon>Prorocentrales</taxon>
        <taxon>Prorocentraceae</taxon>
        <taxon>Prorocentrum</taxon>
    </lineage>
</organism>
<reference evidence="2" key="1">
    <citation type="submission" date="2023-10" db="EMBL/GenBank/DDBJ databases">
        <authorList>
            <person name="Chen Y."/>
            <person name="Shah S."/>
            <person name="Dougan E. K."/>
            <person name="Thang M."/>
            <person name="Chan C."/>
        </authorList>
    </citation>
    <scope>NUCLEOTIDE SEQUENCE [LARGE SCALE GENOMIC DNA]</scope>
</reference>